<dbReference type="Proteomes" id="UP000253817">
    <property type="component" value="Unassembled WGS sequence"/>
</dbReference>
<evidence type="ECO:0000256" key="3">
    <source>
        <dbReference type="ARBA" id="ARBA00023163"/>
    </source>
</evidence>
<dbReference type="PANTHER" id="PTHR33164">
    <property type="entry name" value="TRANSCRIPTIONAL REGULATOR, MARR FAMILY"/>
    <property type="match status" value="1"/>
</dbReference>
<keyword evidence="2" id="KW-0238">DNA-binding</keyword>
<keyword evidence="6" id="KW-1185">Reference proteome</keyword>
<dbReference type="PROSITE" id="PS01117">
    <property type="entry name" value="HTH_MARR_1"/>
    <property type="match status" value="1"/>
</dbReference>
<dbReference type="SUPFAM" id="SSF46785">
    <property type="entry name" value="Winged helix' DNA-binding domain"/>
    <property type="match status" value="1"/>
</dbReference>
<evidence type="ECO:0000256" key="1">
    <source>
        <dbReference type="ARBA" id="ARBA00023015"/>
    </source>
</evidence>
<dbReference type="InterPro" id="IPR039422">
    <property type="entry name" value="MarR/SlyA-like"/>
</dbReference>
<dbReference type="PRINTS" id="PR00598">
    <property type="entry name" value="HTHMARR"/>
</dbReference>
<organism evidence="5 6">
    <name type="scientific">Eggerthella sinensis</name>
    <dbReference type="NCBI Taxonomy" id="242230"/>
    <lineage>
        <taxon>Bacteria</taxon>
        <taxon>Bacillati</taxon>
        <taxon>Actinomycetota</taxon>
        <taxon>Coriobacteriia</taxon>
        <taxon>Eggerthellales</taxon>
        <taxon>Eggerthellaceae</taxon>
        <taxon>Eggerthella</taxon>
    </lineage>
</organism>
<dbReference type="InterPro" id="IPR036390">
    <property type="entry name" value="WH_DNA-bd_sf"/>
</dbReference>
<gene>
    <name evidence="5" type="ORF">C1876_08195</name>
</gene>
<sequence length="183" mass="20606">MNLLRERKHSMTNERAANIPPAEAYWEFIDVLKDAFDSERWQGVLMECSKNELLALVHVFRTGETSMSRIAEYVGVPLNTATGIANRLEKRGLVERWRSDEDKRVMVVRITEEGARQFRTVMDTVESLVGELFADLSDEERRVLFRVIARVPALLEREGGAGQAAGAGSGQDGARTTRRIAIE</sequence>
<keyword evidence="1" id="KW-0805">Transcription regulation</keyword>
<name>A0ABX9HJA4_9ACTN</name>
<dbReference type="PANTHER" id="PTHR33164:SF43">
    <property type="entry name" value="HTH-TYPE TRANSCRIPTIONAL REPRESSOR YETL"/>
    <property type="match status" value="1"/>
</dbReference>
<evidence type="ECO:0000256" key="2">
    <source>
        <dbReference type="ARBA" id="ARBA00023125"/>
    </source>
</evidence>
<evidence type="ECO:0000313" key="5">
    <source>
        <dbReference type="EMBL" id="RDB68925.1"/>
    </source>
</evidence>
<accession>A0ABX9HJA4</accession>
<dbReference type="PROSITE" id="PS50995">
    <property type="entry name" value="HTH_MARR_2"/>
    <property type="match status" value="1"/>
</dbReference>
<dbReference type="Gene3D" id="1.10.10.10">
    <property type="entry name" value="Winged helix-like DNA-binding domain superfamily/Winged helix DNA-binding domain"/>
    <property type="match status" value="1"/>
</dbReference>
<evidence type="ECO:0000259" key="4">
    <source>
        <dbReference type="PROSITE" id="PS50995"/>
    </source>
</evidence>
<dbReference type="InterPro" id="IPR023187">
    <property type="entry name" value="Tscrpt_reg_MarR-type_CS"/>
</dbReference>
<feature type="domain" description="HTH marR-type" evidence="4">
    <location>
        <begin position="1"/>
        <end position="153"/>
    </location>
</feature>
<comment type="caution">
    <text evidence="5">The sequence shown here is derived from an EMBL/GenBank/DDBJ whole genome shotgun (WGS) entry which is preliminary data.</text>
</comment>
<dbReference type="Pfam" id="PF01047">
    <property type="entry name" value="MarR"/>
    <property type="match status" value="1"/>
</dbReference>
<keyword evidence="3" id="KW-0804">Transcription</keyword>
<protein>
    <submittedName>
        <fullName evidence="5">TrmB family transcriptional regulator</fullName>
    </submittedName>
</protein>
<reference evidence="5 6" key="1">
    <citation type="journal article" date="2018" name="Elife">
        <title>Discovery and characterization of a prevalent human gut bacterial enzyme sufficient for the inactivation of a family of plant toxins.</title>
        <authorList>
            <person name="Koppel N."/>
            <person name="Bisanz J.E."/>
            <person name="Pandelia M.E."/>
            <person name="Turnbaugh P.J."/>
            <person name="Balskus E.P."/>
        </authorList>
    </citation>
    <scope>NUCLEOTIDE SEQUENCE [LARGE SCALE GENOMIC DNA]</scope>
    <source>
        <strain evidence="5 6">DSM 16107</strain>
    </source>
</reference>
<dbReference type="InterPro" id="IPR036388">
    <property type="entry name" value="WH-like_DNA-bd_sf"/>
</dbReference>
<dbReference type="SMART" id="SM00347">
    <property type="entry name" value="HTH_MARR"/>
    <property type="match status" value="1"/>
</dbReference>
<proteinExistence type="predicted"/>
<dbReference type="EMBL" id="PPTT01000012">
    <property type="protein sequence ID" value="RDB68925.1"/>
    <property type="molecule type" value="Genomic_DNA"/>
</dbReference>
<evidence type="ECO:0000313" key="6">
    <source>
        <dbReference type="Proteomes" id="UP000253817"/>
    </source>
</evidence>
<dbReference type="InterPro" id="IPR000835">
    <property type="entry name" value="HTH_MarR-typ"/>
</dbReference>